<proteinExistence type="predicted"/>
<protein>
    <submittedName>
        <fullName evidence="1">Uncharacterized protein</fullName>
    </submittedName>
</protein>
<organism evidence="1 2">
    <name type="scientific">Paralcaligenes ureilyticus</name>
    <dbReference type="NCBI Taxonomy" id="627131"/>
    <lineage>
        <taxon>Bacteria</taxon>
        <taxon>Pseudomonadati</taxon>
        <taxon>Pseudomonadota</taxon>
        <taxon>Betaproteobacteria</taxon>
        <taxon>Burkholderiales</taxon>
        <taxon>Alcaligenaceae</taxon>
        <taxon>Paralcaligenes</taxon>
    </lineage>
</organism>
<dbReference type="OrthoDB" id="3034762at2"/>
<dbReference type="AlphaFoldDB" id="A0A4V2UYD9"/>
<dbReference type="Proteomes" id="UP000295525">
    <property type="component" value="Unassembled WGS sequence"/>
</dbReference>
<evidence type="ECO:0000313" key="2">
    <source>
        <dbReference type="Proteomes" id="UP000295525"/>
    </source>
</evidence>
<evidence type="ECO:0000313" key="1">
    <source>
        <dbReference type="EMBL" id="TCT07018.1"/>
    </source>
</evidence>
<dbReference type="NCBIfam" id="NF040692">
    <property type="entry name" value="recomb_assoc"/>
    <property type="match status" value="1"/>
</dbReference>
<comment type="caution">
    <text evidence="1">The sequence shown here is derived from an EMBL/GenBank/DDBJ whole genome shotgun (WGS) entry which is preliminary data.</text>
</comment>
<accession>A0A4V2UYD9</accession>
<dbReference type="InterPro" id="IPR048061">
    <property type="entry name" value="GmtX-like"/>
</dbReference>
<dbReference type="EMBL" id="SMAJ01000007">
    <property type="protein sequence ID" value="TCT07018.1"/>
    <property type="molecule type" value="Genomic_DNA"/>
</dbReference>
<keyword evidence="2" id="KW-1185">Reference proteome</keyword>
<name>A0A4V2UYD9_9BURK</name>
<gene>
    <name evidence="1" type="ORF">EDC26_10774</name>
</gene>
<dbReference type="RefSeq" id="WP_132582476.1">
    <property type="nucleotide sequence ID" value="NZ_SMAJ01000007.1"/>
</dbReference>
<sequence>MYQKTNVHPDEVLEAILTVSVHPTKKRNLALIHQICFDSNKIGNKDFSLKSIGQAIELQGGLKAKSLWNAQSSDYRKLIEAWQAYVGPIEPDLREIKRTSDDLRLSQNIPDPAIRIIVEKLVKERNSLRAELNILKAQSTVIIDRRSSASVLESRAEKETGITVQVLKPAELNQLETEALAHAISPDLWHQEGWVEQKLGRVVMPIDGTDRSRTIFKPGFVSAVKKLLAA</sequence>
<reference evidence="1 2" key="1">
    <citation type="submission" date="2019-03" db="EMBL/GenBank/DDBJ databases">
        <title>Genomic Encyclopedia of Type Strains, Phase IV (KMG-IV): sequencing the most valuable type-strain genomes for metagenomic binning, comparative biology and taxonomic classification.</title>
        <authorList>
            <person name="Goeker M."/>
        </authorList>
    </citation>
    <scope>NUCLEOTIDE SEQUENCE [LARGE SCALE GENOMIC DNA]</scope>
    <source>
        <strain evidence="1 2">DSM 24591</strain>
    </source>
</reference>